<dbReference type="Proteomes" id="UP001195769">
    <property type="component" value="Unassembled WGS sequence"/>
</dbReference>
<accession>A0AAD4DMJ8</accession>
<evidence type="ECO:0000313" key="2">
    <source>
        <dbReference type="Proteomes" id="UP001195769"/>
    </source>
</evidence>
<protein>
    <submittedName>
        <fullName evidence="1">Uncharacterized protein</fullName>
    </submittedName>
</protein>
<feature type="non-terminal residue" evidence="1">
    <location>
        <position position="80"/>
    </location>
</feature>
<keyword evidence="2" id="KW-1185">Reference proteome</keyword>
<sequence>SISMYLALEHSSQDAYNRICRATTRNFESAEGIDEMLSFYAIEKFIAKYTGVESVEHDMSLQSCLAFISPYSNDSTCSLC</sequence>
<organism evidence="1 2">
    <name type="scientific">Suillus fuscotomentosus</name>
    <dbReference type="NCBI Taxonomy" id="1912939"/>
    <lineage>
        <taxon>Eukaryota</taxon>
        <taxon>Fungi</taxon>
        <taxon>Dikarya</taxon>
        <taxon>Basidiomycota</taxon>
        <taxon>Agaricomycotina</taxon>
        <taxon>Agaricomycetes</taxon>
        <taxon>Agaricomycetidae</taxon>
        <taxon>Boletales</taxon>
        <taxon>Suillineae</taxon>
        <taxon>Suillaceae</taxon>
        <taxon>Suillus</taxon>
    </lineage>
</organism>
<dbReference type="GeneID" id="64668170"/>
<evidence type="ECO:0000313" key="1">
    <source>
        <dbReference type="EMBL" id="KAG1881020.1"/>
    </source>
</evidence>
<dbReference type="EMBL" id="JABBWK010000658">
    <property type="protein sequence ID" value="KAG1881020.1"/>
    <property type="molecule type" value="Genomic_DNA"/>
</dbReference>
<dbReference type="AlphaFoldDB" id="A0AAD4DMJ8"/>
<feature type="non-terminal residue" evidence="1">
    <location>
        <position position="1"/>
    </location>
</feature>
<proteinExistence type="predicted"/>
<comment type="caution">
    <text evidence="1">The sequence shown here is derived from an EMBL/GenBank/DDBJ whole genome shotgun (WGS) entry which is preliminary data.</text>
</comment>
<reference evidence="1" key="1">
    <citation type="journal article" date="2020" name="New Phytol.">
        <title>Comparative genomics reveals dynamic genome evolution in host specialist ectomycorrhizal fungi.</title>
        <authorList>
            <person name="Lofgren L.A."/>
            <person name="Nguyen N.H."/>
            <person name="Vilgalys R."/>
            <person name="Ruytinx J."/>
            <person name="Liao H.L."/>
            <person name="Branco S."/>
            <person name="Kuo A."/>
            <person name="LaButti K."/>
            <person name="Lipzen A."/>
            <person name="Andreopoulos W."/>
            <person name="Pangilinan J."/>
            <person name="Riley R."/>
            <person name="Hundley H."/>
            <person name="Na H."/>
            <person name="Barry K."/>
            <person name="Grigoriev I.V."/>
            <person name="Stajich J.E."/>
            <person name="Kennedy P.G."/>
        </authorList>
    </citation>
    <scope>NUCLEOTIDE SEQUENCE</scope>
    <source>
        <strain evidence="1">FC203</strain>
    </source>
</reference>
<name>A0AAD4DMJ8_9AGAM</name>
<dbReference type="RefSeq" id="XP_041216086.1">
    <property type="nucleotide sequence ID" value="XM_041373872.1"/>
</dbReference>
<gene>
    <name evidence="1" type="ORF">F5891DRAFT_926173</name>
</gene>